<dbReference type="OrthoDB" id="5429770at2759"/>
<feature type="domain" description="Zn(2)-C6 fungal-type" evidence="3">
    <location>
        <begin position="10"/>
        <end position="38"/>
    </location>
</feature>
<evidence type="ECO:0000313" key="4">
    <source>
        <dbReference type="EMBL" id="KAH7350093.1"/>
    </source>
</evidence>
<dbReference type="EMBL" id="JAGPXD010000006">
    <property type="protein sequence ID" value="KAH7350093.1"/>
    <property type="molecule type" value="Genomic_DNA"/>
</dbReference>
<sequence length="474" mass="52035">MVNRGRPSKDCLPCRMRKLRCDLNPQGCGQCSRAGITCRGYRNPRDLSFRDETCTAGRQVLARCAVGHKAQPASLQLDWVARARYTFFTVYVSGFSLGFSGILPYYIELPSSATLVASIDATSLAFLATTMPLDDRPKYLTMARVKYGSAVGSLRRDLVFPETADPSAVLESMLLLDQYEKMMTQAPRGSHAWTAHTRGGISLIQHLGGNFAQTTVGRGLATRVMGALTVSCGATATMVPEALSCLRNLLDSAMSSDIKWASNKILANLIDLQAELHSRGSHCLPRHLEQAEELDKSFLALFDKFPPSWRPQRTYPPTSLSSLAFGEYFEVFPNHRIRQFTTGVRCMRLILRRIISSSGRLDDPASSAATTSDLARDICATVAALVLPDASHGGGTVLSLLRQLQYCTLLAPLHLVHQVCGGVEMKCWIRRVLEHMASSGGIKAAQDTLNLIHREPNAEYWRVVAMVGSYAFAT</sequence>
<gene>
    <name evidence="4" type="ORF">B0T11DRAFT_137817</name>
</gene>
<dbReference type="SUPFAM" id="SSF57701">
    <property type="entry name" value="Zn2/Cys6 DNA-binding domain"/>
    <property type="match status" value="1"/>
</dbReference>
<protein>
    <recommendedName>
        <fullName evidence="3">Zn(2)-C6 fungal-type domain-containing protein</fullName>
    </recommendedName>
</protein>
<keyword evidence="1" id="KW-0539">Nucleus</keyword>
<dbReference type="Proteomes" id="UP000813385">
    <property type="component" value="Unassembled WGS sequence"/>
</dbReference>
<reference evidence="4" key="1">
    <citation type="journal article" date="2021" name="Nat. Commun.">
        <title>Genetic determinants of endophytism in the Arabidopsis root mycobiome.</title>
        <authorList>
            <person name="Mesny F."/>
            <person name="Miyauchi S."/>
            <person name="Thiergart T."/>
            <person name="Pickel B."/>
            <person name="Atanasova L."/>
            <person name="Karlsson M."/>
            <person name="Huettel B."/>
            <person name="Barry K.W."/>
            <person name="Haridas S."/>
            <person name="Chen C."/>
            <person name="Bauer D."/>
            <person name="Andreopoulos W."/>
            <person name="Pangilinan J."/>
            <person name="LaButti K."/>
            <person name="Riley R."/>
            <person name="Lipzen A."/>
            <person name="Clum A."/>
            <person name="Drula E."/>
            <person name="Henrissat B."/>
            <person name="Kohler A."/>
            <person name="Grigoriev I.V."/>
            <person name="Martin F.M."/>
            <person name="Hacquard S."/>
        </authorList>
    </citation>
    <scope>NUCLEOTIDE SEQUENCE</scope>
    <source>
        <strain evidence="4">MPI-CAGE-AT-0016</strain>
    </source>
</reference>
<keyword evidence="2" id="KW-0812">Transmembrane</keyword>
<organism evidence="4 5">
    <name type="scientific">Plectosphaerella cucumerina</name>
    <dbReference type="NCBI Taxonomy" id="40658"/>
    <lineage>
        <taxon>Eukaryota</taxon>
        <taxon>Fungi</taxon>
        <taxon>Dikarya</taxon>
        <taxon>Ascomycota</taxon>
        <taxon>Pezizomycotina</taxon>
        <taxon>Sordariomycetes</taxon>
        <taxon>Hypocreomycetidae</taxon>
        <taxon>Glomerellales</taxon>
        <taxon>Plectosphaerellaceae</taxon>
        <taxon>Plectosphaerella</taxon>
    </lineage>
</organism>
<dbReference type="CDD" id="cd00067">
    <property type="entry name" value="GAL4"/>
    <property type="match status" value="1"/>
</dbReference>
<feature type="transmembrane region" description="Helical" evidence="2">
    <location>
        <begin position="85"/>
        <end position="107"/>
    </location>
</feature>
<evidence type="ECO:0000256" key="1">
    <source>
        <dbReference type="ARBA" id="ARBA00023242"/>
    </source>
</evidence>
<dbReference type="InterPro" id="IPR001138">
    <property type="entry name" value="Zn2Cys6_DnaBD"/>
</dbReference>
<dbReference type="Pfam" id="PF00172">
    <property type="entry name" value="Zn_clus"/>
    <property type="match status" value="1"/>
</dbReference>
<evidence type="ECO:0000259" key="3">
    <source>
        <dbReference type="PROSITE" id="PS50048"/>
    </source>
</evidence>
<evidence type="ECO:0000256" key="2">
    <source>
        <dbReference type="SAM" id="Phobius"/>
    </source>
</evidence>
<dbReference type="PROSITE" id="PS50048">
    <property type="entry name" value="ZN2_CY6_FUNGAL_2"/>
    <property type="match status" value="1"/>
</dbReference>
<dbReference type="GO" id="GO:0008270">
    <property type="term" value="F:zinc ion binding"/>
    <property type="evidence" value="ECO:0007669"/>
    <property type="project" value="InterPro"/>
</dbReference>
<name>A0A8K0T811_9PEZI</name>
<dbReference type="SMART" id="SM00066">
    <property type="entry name" value="GAL4"/>
    <property type="match status" value="1"/>
</dbReference>
<dbReference type="PANTHER" id="PTHR38791">
    <property type="entry name" value="ZN(II)2CYS6 TRANSCRIPTION FACTOR (EUROFUNG)-RELATED-RELATED"/>
    <property type="match status" value="1"/>
</dbReference>
<dbReference type="AlphaFoldDB" id="A0A8K0T811"/>
<dbReference type="InterPro" id="IPR053175">
    <property type="entry name" value="DHMBA_Reg_Transcription_Factor"/>
</dbReference>
<accession>A0A8K0T811</accession>
<comment type="caution">
    <text evidence="4">The sequence shown here is derived from an EMBL/GenBank/DDBJ whole genome shotgun (WGS) entry which is preliminary data.</text>
</comment>
<keyword evidence="5" id="KW-1185">Reference proteome</keyword>
<keyword evidence="2" id="KW-0472">Membrane</keyword>
<proteinExistence type="predicted"/>
<keyword evidence="2" id="KW-1133">Transmembrane helix</keyword>
<dbReference type="GO" id="GO:0000981">
    <property type="term" value="F:DNA-binding transcription factor activity, RNA polymerase II-specific"/>
    <property type="evidence" value="ECO:0007669"/>
    <property type="project" value="InterPro"/>
</dbReference>
<evidence type="ECO:0000313" key="5">
    <source>
        <dbReference type="Proteomes" id="UP000813385"/>
    </source>
</evidence>
<dbReference type="PANTHER" id="PTHR38791:SF11">
    <property type="entry name" value="ZN(II)2CYS6 TRANSCRIPTION FACTOR (EUROFUNG)"/>
    <property type="match status" value="1"/>
</dbReference>
<dbReference type="InterPro" id="IPR036864">
    <property type="entry name" value="Zn2-C6_fun-type_DNA-bd_sf"/>
</dbReference>